<dbReference type="InterPro" id="IPR003395">
    <property type="entry name" value="RecF/RecN/SMC_N"/>
</dbReference>
<reference evidence="13" key="1">
    <citation type="journal article" date="2019" name="Int. J. Syst. Evol. Microbiol.">
        <title>The Global Catalogue of Microorganisms (GCM) 10K type strain sequencing project: providing services to taxonomists for standard genome sequencing and annotation.</title>
        <authorList>
            <consortium name="The Broad Institute Genomics Platform"/>
            <consortium name="The Broad Institute Genome Sequencing Center for Infectious Disease"/>
            <person name="Wu L."/>
            <person name="Ma J."/>
        </authorList>
    </citation>
    <scope>NUCLEOTIDE SEQUENCE [LARGE SCALE GENOMIC DNA]</scope>
    <source>
        <strain evidence="13">CCUG 46385</strain>
    </source>
</reference>
<comment type="caution">
    <text evidence="12">The sequence shown here is derived from an EMBL/GenBank/DDBJ whole genome shotgun (WGS) entry which is preliminary data.</text>
</comment>
<gene>
    <name evidence="12" type="primary">recN</name>
    <name evidence="12" type="ORF">ACFO4R_04765</name>
</gene>
<keyword evidence="5 9" id="KW-0227">DNA damage</keyword>
<evidence type="ECO:0000256" key="9">
    <source>
        <dbReference type="PIRNR" id="PIRNR003128"/>
    </source>
</evidence>
<keyword evidence="7 9" id="KW-0234">DNA repair</keyword>
<keyword evidence="10" id="KW-0175">Coiled coil</keyword>
<dbReference type="Proteomes" id="UP001595916">
    <property type="component" value="Unassembled WGS sequence"/>
</dbReference>
<dbReference type="PANTHER" id="PTHR11059:SF0">
    <property type="entry name" value="DNA REPAIR PROTEIN RECN"/>
    <property type="match status" value="1"/>
</dbReference>
<dbReference type="NCBIfam" id="TIGR00634">
    <property type="entry name" value="recN"/>
    <property type="match status" value="1"/>
</dbReference>
<comment type="similarity">
    <text evidence="2 9">Belongs to the RecN family.</text>
</comment>
<evidence type="ECO:0000313" key="13">
    <source>
        <dbReference type="Proteomes" id="UP001595916"/>
    </source>
</evidence>
<evidence type="ECO:0000256" key="1">
    <source>
        <dbReference type="ARBA" id="ARBA00003618"/>
    </source>
</evidence>
<evidence type="ECO:0000259" key="11">
    <source>
        <dbReference type="Pfam" id="PF02463"/>
    </source>
</evidence>
<evidence type="ECO:0000256" key="8">
    <source>
        <dbReference type="ARBA" id="ARBA00033408"/>
    </source>
</evidence>
<proteinExistence type="inferred from homology"/>
<evidence type="ECO:0000256" key="3">
    <source>
        <dbReference type="ARBA" id="ARBA00021315"/>
    </source>
</evidence>
<evidence type="ECO:0000313" key="12">
    <source>
        <dbReference type="EMBL" id="MFC4804388.1"/>
    </source>
</evidence>
<sequence length="558" mass="64400">MLKEIYIKNFALIDELRIQLDKGLTVLTGETGSGKSIIIDALSLCFGRRADKDFIRHGQDKSIVEIGITSLSSKATELLEKLGISYEGNLIITRELHRDNSSIARVNGRMVPISALKSLALSLLTIHGQNEFESLTQSSKQLQIIDDYGKDEIEEAKRSYRGEYRGYVHLLGEMEKIQEHKDIAEIEREMDLLSYQIEEISQAKLREGELEELEAEKKLQTNAEKIYEKIREIYSLLYEGEMNILSSLDKVVESTQVLSGFDEIFADWNRSLTDTYYNVEDVCGQIRSKREDFVFDESRLEEIFLRLDVLKKLYRKYGGDYESTMLYKEEIEKRLLQYRQRDILLEEYMKKKEDILQRLEEKAGILHDLRIKVAGQLENLMIRELDSLNLKNTRFKIDFKQKDYSPDGQDEILFLISFNAGEELKPFHKVASGGEISRFMLALQNLISSTDEIQTLIFDEIDTGVSGVAAGKIAQKLVDISCEKQVICITHLPQIASFGDQHYLVEKEQREEEVRTLLSLMSEEERVLEIAKMTVGENISDISLRNARELLDKNKRRI</sequence>
<feature type="coiled-coil region" evidence="10">
    <location>
        <begin position="183"/>
        <end position="230"/>
    </location>
</feature>
<dbReference type="RefSeq" id="WP_379787894.1">
    <property type="nucleotide sequence ID" value="NZ_JBHSHL010000014.1"/>
</dbReference>
<dbReference type="Gene3D" id="3.40.50.300">
    <property type="entry name" value="P-loop containing nucleotide triphosphate hydrolases"/>
    <property type="match status" value="2"/>
</dbReference>
<keyword evidence="4" id="KW-0547">Nucleotide-binding</keyword>
<evidence type="ECO:0000256" key="4">
    <source>
        <dbReference type="ARBA" id="ARBA00022741"/>
    </source>
</evidence>
<accession>A0ABV9QJM2</accession>
<dbReference type="Pfam" id="PF02463">
    <property type="entry name" value="SMC_N"/>
    <property type="match status" value="1"/>
</dbReference>
<evidence type="ECO:0000256" key="6">
    <source>
        <dbReference type="ARBA" id="ARBA00022840"/>
    </source>
</evidence>
<evidence type="ECO:0000256" key="2">
    <source>
        <dbReference type="ARBA" id="ARBA00009441"/>
    </source>
</evidence>
<evidence type="ECO:0000256" key="10">
    <source>
        <dbReference type="SAM" id="Coils"/>
    </source>
</evidence>
<dbReference type="PIRSF" id="PIRSF003128">
    <property type="entry name" value="RecN"/>
    <property type="match status" value="1"/>
</dbReference>
<dbReference type="InterPro" id="IPR027417">
    <property type="entry name" value="P-loop_NTPase"/>
</dbReference>
<organism evidence="12 13">
    <name type="scientific">Filifactor villosus</name>
    <dbReference type="NCBI Taxonomy" id="29374"/>
    <lineage>
        <taxon>Bacteria</taxon>
        <taxon>Bacillati</taxon>
        <taxon>Bacillota</taxon>
        <taxon>Clostridia</taxon>
        <taxon>Peptostreptococcales</taxon>
        <taxon>Filifactoraceae</taxon>
        <taxon>Filifactor</taxon>
    </lineage>
</organism>
<dbReference type="PANTHER" id="PTHR11059">
    <property type="entry name" value="DNA REPAIR PROTEIN RECN"/>
    <property type="match status" value="1"/>
</dbReference>
<keyword evidence="6" id="KW-0067">ATP-binding</keyword>
<protein>
    <recommendedName>
        <fullName evidence="3 9">DNA repair protein RecN</fullName>
    </recommendedName>
    <alternativeName>
        <fullName evidence="8 9">Recombination protein N</fullName>
    </alternativeName>
</protein>
<dbReference type="EMBL" id="JBHSHL010000014">
    <property type="protein sequence ID" value="MFC4804388.1"/>
    <property type="molecule type" value="Genomic_DNA"/>
</dbReference>
<dbReference type="InterPro" id="IPR004604">
    <property type="entry name" value="DNA_recomb/repair_RecN"/>
</dbReference>
<feature type="domain" description="RecF/RecN/SMC N-terminal" evidence="11">
    <location>
        <begin position="1"/>
        <end position="510"/>
    </location>
</feature>
<comment type="function">
    <text evidence="1 9">May be involved in recombinational repair of damaged DNA.</text>
</comment>
<dbReference type="SUPFAM" id="SSF52540">
    <property type="entry name" value="P-loop containing nucleoside triphosphate hydrolases"/>
    <property type="match status" value="2"/>
</dbReference>
<evidence type="ECO:0000256" key="5">
    <source>
        <dbReference type="ARBA" id="ARBA00022763"/>
    </source>
</evidence>
<evidence type="ECO:0000256" key="7">
    <source>
        <dbReference type="ARBA" id="ARBA00023204"/>
    </source>
</evidence>
<keyword evidence="13" id="KW-1185">Reference proteome</keyword>
<name>A0ABV9QJM2_9FIRM</name>
<dbReference type="CDD" id="cd03241">
    <property type="entry name" value="ABC_RecN"/>
    <property type="match status" value="2"/>
</dbReference>